<keyword evidence="1" id="KW-0472">Membrane</keyword>
<evidence type="ECO:0000313" key="3">
    <source>
        <dbReference type="Proteomes" id="UP000530412"/>
    </source>
</evidence>
<feature type="transmembrane region" description="Helical" evidence="1">
    <location>
        <begin position="20"/>
        <end position="42"/>
    </location>
</feature>
<protein>
    <submittedName>
        <fullName evidence="2">Uncharacterized protein</fullName>
    </submittedName>
</protein>
<feature type="transmembrane region" description="Helical" evidence="1">
    <location>
        <begin position="80"/>
        <end position="99"/>
    </location>
</feature>
<evidence type="ECO:0000313" key="2">
    <source>
        <dbReference type="EMBL" id="MBA8948184.1"/>
    </source>
</evidence>
<sequence>MLRAYFGSAIDTAQRAGSALALGVGRIATIAGAGAAGAGLFIDQPTVPALVTTVALGVGGAFLSPRLVTSHPQKRPIATFLYLTPHGFLSSILIAELVATSTQARLIEGGAVLLWTAGVWWLRPAALGKRVAKWNIDPEPEVAEETDGGEEPSAEVAVAEDLPDDPAARWWAIHAAKDGGVAPDTTIIGIERIEDGRRVAVALGSKTPGEPVPEIKLRRLSALMNLPVSLLEVQDIPGYGAGVAMLLIGPKPEASIADEDVWAEISRTALPGVQLVEVNEYDLSKELNP</sequence>
<proteinExistence type="predicted"/>
<dbReference type="AlphaFoldDB" id="A0AA40VLA5"/>
<dbReference type="Proteomes" id="UP000530412">
    <property type="component" value="Unassembled WGS sequence"/>
</dbReference>
<name>A0AA40VLA5_9ACTN</name>
<accession>A0AA40VLA5</accession>
<organism evidence="2 3">
    <name type="scientific">Streptomyces calvus</name>
    <dbReference type="NCBI Taxonomy" id="67282"/>
    <lineage>
        <taxon>Bacteria</taxon>
        <taxon>Bacillati</taxon>
        <taxon>Actinomycetota</taxon>
        <taxon>Actinomycetes</taxon>
        <taxon>Kitasatosporales</taxon>
        <taxon>Streptomycetaceae</taxon>
        <taxon>Streptomyces</taxon>
    </lineage>
</organism>
<keyword evidence="1" id="KW-0812">Transmembrane</keyword>
<reference evidence="2 3" key="1">
    <citation type="submission" date="2020-08" db="EMBL/GenBank/DDBJ databases">
        <title>Genomic Encyclopedia of Type Strains, Phase III (KMG-III): the genomes of soil and plant-associated and newly described type strains.</title>
        <authorList>
            <person name="Whitman W."/>
        </authorList>
    </citation>
    <scope>NUCLEOTIDE SEQUENCE [LARGE SCALE GENOMIC DNA]</scope>
    <source>
        <strain evidence="2 3">CECT 3271</strain>
    </source>
</reference>
<evidence type="ECO:0000256" key="1">
    <source>
        <dbReference type="SAM" id="Phobius"/>
    </source>
</evidence>
<feature type="transmembrane region" description="Helical" evidence="1">
    <location>
        <begin position="48"/>
        <end position="68"/>
    </location>
</feature>
<dbReference type="EMBL" id="JACJIE010000029">
    <property type="protein sequence ID" value="MBA8948184.1"/>
    <property type="molecule type" value="Genomic_DNA"/>
</dbReference>
<gene>
    <name evidence="2" type="ORF">FHS33_006657</name>
</gene>
<comment type="caution">
    <text evidence="2">The sequence shown here is derived from an EMBL/GenBank/DDBJ whole genome shotgun (WGS) entry which is preliminary data.</text>
</comment>
<keyword evidence="1" id="KW-1133">Transmembrane helix</keyword>
<dbReference type="RefSeq" id="WP_142197569.1">
    <property type="nucleotide sequence ID" value="NZ_BMSU01000031.1"/>
</dbReference>